<protein>
    <submittedName>
        <fullName evidence="1">Uncharacterized protein</fullName>
    </submittedName>
</protein>
<sequence length="74" mass="8176">MLMQTDELVSTREGEGEGALLLIWGHGGQTERVGEKEWKRGGGRYGQKTKGRCHVGPESLIDVMCSAALSQRFR</sequence>
<name>A0AAN8D385_9TELE</name>
<dbReference type="AlphaFoldDB" id="A0AAN8D385"/>
<proteinExistence type="predicted"/>
<accession>A0AAN8D385</accession>
<keyword evidence="2" id="KW-1185">Reference proteome</keyword>
<evidence type="ECO:0000313" key="2">
    <source>
        <dbReference type="Proteomes" id="UP001335648"/>
    </source>
</evidence>
<evidence type="ECO:0000313" key="1">
    <source>
        <dbReference type="EMBL" id="KAK5912043.1"/>
    </source>
</evidence>
<dbReference type="Proteomes" id="UP001335648">
    <property type="component" value="Unassembled WGS sequence"/>
</dbReference>
<reference evidence="1 2" key="1">
    <citation type="journal article" date="2023" name="Mol. Biol. Evol.">
        <title>Genomics of Secondarily Temperate Adaptation in the Only Non-Antarctic Icefish.</title>
        <authorList>
            <person name="Rivera-Colon A.G."/>
            <person name="Rayamajhi N."/>
            <person name="Minhas B.F."/>
            <person name="Madrigal G."/>
            <person name="Bilyk K.T."/>
            <person name="Yoon V."/>
            <person name="Hune M."/>
            <person name="Gregory S."/>
            <person name="Cheng C.H.C."/>
            <person name="Catchen J.M."/>
        </authorList>
    </citation>
    <scope>NUCLEOTIDE SEQUENCE [LARGE SCALE GENOMIC DNA]</scope>
    <source>
        <strain evidence="1">JC2023a</strain>
    </source>
</reference>
<dbReference type="EMBL" id="JAULUE010002047">
    <property type="protein sequence ID" value="KAK5912043.1"/>
    <property type="molecule type" value="Genomic_DNA"/>
</dbReference>
<organism evidence="1 2">
    <name type="scientific">Champsocephalus esox</name>
    <name type="common">pike icefish</name>
    <dbReference type="NCBI Taxonomy" id="159716"/>
    <lineage>
        <taxon>Eukaryota</taxon>
        <taxon>Metazoa</taxon>
        <taxon>Chordata</taxon>
        <taxon>Craniata</taxon>
        <taxon>Vertebrata</taxon>
        <taxon>Euteleostomi</taxon>
        <taxon>Actinopterygii</taxon>
        <taxon>Neopterygii</taxon>
        <taxon>Teleostei</taxon>
        <taxon>Neoteleostei</taxon>
        <taxon>Acanthomorphata</taxon>
        <taxon>Eupercaria</taxon>
        <taxon>Perciformes</taxon>
        <taxon>Notothenioidei</taxon>
        <taxon>Channichthyidae</taxon>
        <taxon>Champsocephalus</taxon>
    </lineage>
</organism>
<comment type="caution">
    <text evidence="1">The sequence shown here is derived from an EMBL/GenBank/DDBJ whole genome shotgun (WGS) entry which is preliminary data.</text>
</comment>
<gene>
    <name evidence="1" type="ORF">CesoFtcFv8_001958</name>
</gene>